<keyword evidence="4" id="KW-0274">FAD</keyword>
<dbReference type="OrthoDB" id="74360at2759"/>
<keyword evidence="5" id="KW-0560">Oxidoreductase</keyword>
<organism evidence="6 7">
    <name type="scientific">Penicillium alfredii</name>
    <dbReference type="NCBI Taxonomy" id="1506179"/>
    <lineage>
        <taxon>Eukaryota</taxon>
        <taxon>Fungi</taxon>
        <taxon>Dikarya</taxon>
        <taxon>Ascomycota</taxon>
        <taxon>Pezizomycotina</taxon>
        <taxon>Eurotiomycetes</taxon>
        <taxon>Eurotiomycetidae</taxon>
        <taxon>Eurotiales</taxon>
        <taxon>Aspergillaceae</taxon>
        <taxon>Penicillium</taxon>
    </lineage>
</organism>
<comment type="similarity">
    <text evidence="2">Belongs to the FAD-binding monooxygenase family.</text>
</comment>
<gene>
    <name evidence="6" type="ORF">NUU61_001606</name>
</gene>
<dbReference type="Gene3D" id="3.50.50.60">
    <property type="entry name" value="FAD/NAD(P)-binding domain"/>
    <property type="match status" value="2"/>
</dbReference>
<reference evidence="6" key="1">
    <citation type="submission" date="2022-11" db="EMBL/GenBank/DDBJ databases">
        <authorList>
            <person name="Petersen C."/>
        </authorList>
    </citation>
    <scope>NUCLEOTIDE SEQUENCE</scope>
    <source>
        <strain evidence="6">IBT 34128</strain>
    </source>
</reference>
<comment type="cofactor">
    <cofactor evidence="1">
        <name>FAD</name>
        <dbReference type="ChEBI" id="CHEBI:57692"/>
    </cofactor>
</comment>
<evidence type="ECO:0000313" key="6">
    <source>
        <dbReference type="EMBL" id="KAJ5110349.1"/>
    </source>
</evidence>
<name>A0A9W9G1D6_9EURO</name>
<dbReference type="SUPFAM" id="SSF51905">
    <property type="entry name" value="FAD/NAD(P)-binding domain"/>
    <property type="match status" value="3"/>
</dbReference>
<dbReference type="GO" id="GO:0050660">
    <property type="term" value="F:flavin adenine dinucleotide binding"/>
    <property type="evidence" value="ECO:0007669"/>
    <property type="project" value="InterPro"/>
</dbReference>
<dbReference type="PANTHER" id="PTHR42877:SF7">
    <property type="entry name" value="FLAVIN-BINDING MONOOXYGENASE-RELATED"/>
    <property type="match status" value="1"/>
</dbReference>
<dbReference type="InterPro" id="IPR051209">
    <property type="entry name" value="FAD-bind_Monooxygenase_sf"/>
</dbReference>
<dbReference type="GeneID" id="81391356"/>
<evidence type="ECO:0000256" key="3">
    <source>
        <dbReference type="ARBA" id="ARBA00022630"/>
    </source>
</evidence>
<evidence type="ECO:0000256" key="2">
    <source>
        <dbReference type="ARBA" id="ARBA00010139"/>
    </source>
</evidence>
<evidence type="ECO:0000256" key="1">
    <source>
        <dbReference type="ARBA" id="ARBA00001974"/>
    </source>
</evidence>
<dbReference type="Pfam" id="PF00743">
    <property type="entry name" value="FMO-like"/>
    <property type="match status" value="1"/>
</dbReference>
<keyword evidence="3" id="KW-0285">Flavoprotein</keyword>
<keyword evidence="7" id="KW-1185">Reference proteome</keyword>
<dbReference type="AlphaFoldDB" id="A0A9W9G1D6"/>
<dbReference type="PANTHER" id="PTHR42877">
    <property type="entry name" value="L-ORNITHINE N(5)-MONOOXYGENASE-RELATED"/>
    <property type="match status" value="1"/>
</dbReference>
<accession>A0A9W9G1D6</accession>
<dbReference type="InterPro" id="IPR036188">
    <property type="entry name" value="FAD/NAD-bd_sf"/>
</dbReference>
<dbReference type="Proteomes" id="UP001141434">
    <property type="component" value="Unassembled WGS sequence"/>
</dbReference>
<dbReference type="PRINTS" id="PR00368">
    <property type="entry name" value="FADPNR"/>
</dbReference>
<evidence type="ECO:0000313" key="7">
    <source>
        <dbReference type="Proteomes" id="UP001141434"/>
    </source>
</evidence>
<dbReference type="GO" id="GO:0050661">
    <property type="term" value="F:NADP binding"/>
    <property type="evidence" value="ECO:0007669"/>
    <property type="project" value="InterPro"/>
</dbReference>
<evidence type="ECO:0000256" key="5">
    <source>
        <dbReference type="ARBA" id="ARBA00023002"/>
    </source>
</evidence>
<comment type="caution">
    <text evidence="6">The sequence shown here is derived from an EMBL/GenBank/DDBJ whole genome shotgun (WGS) entry which is preliminary data.</text>
</comment>
<sequence length="605" mass="68405">MRRLLRVFGHTPRLPPSKMEASITEARGNVADRAVDSHRQLRVVVIGAGISGILACVRLAQRIPNLELCVYEKNEDVGGTWFENRYPGCACGRNLCPCRRLREGSTDRALNKDIPAHTYQATFEPNPEWTTNYALASEIHRYWKYLAHKYGCMKYIKLKHQVCEAVWDDTKFKWQLQIQDRDSGTTYPDQCEVLIQATGLLNHWKWPAIPGLHEFQGKLMHSASWDESYDYMGQRVAIIGNGSSGIQIVPAMLPNVAHIDHYIRNPTWIAPSFAKAYLDGRGQAPENFAFPEDERKTLREDPPKYLAMRKGLELVLQSVHGATLLGHRQQIAAQQEFTRHMDHCLTDRPDLSDELTPSFPPACRRLTPGPGYLQALKNEKVKTIKSAIVGVDTTGIITADGLHRPIDVLVCATGFDTSYSPRFPVIGRGGISLAERWKNTPETYLSIAIDGFPNLFHCLGPNSGLGEGNLLLVIERIADYFTECVRKIQRENIMAMTPRDDAVRRFTQYCDQYFSGTVYSGECRSWYKSGTEDGRVTALWPGSSLHAKEVFTHPRWEDFTYDHGGNNPMGWLGDGWTEDEKRGTIRVDYLDDDKIDFPPVPLEGS</sequence>
<evidence type="ECO:0000256" key="4">
    <source>
        <dbReference type="ARBA" id="ARBA00022827"/>
    </source>
</evidence>
<reference evidence="6" key="2">
    <citation type="journal article" date="2023" name="IMA Fungus">
        <title>Comparative genomic study of the Penicillium genus elucidates a diverse pangenome and 15 lateral gene transfer events.</title>
        <authorList>
            <person name="Petersen C."/>
            <person name="Sorensen T."/>
            <person name="Nielsen M.R."/>
            <person name="Sondergaard T.E."/>
            <person name="Sorensen J.L."/>
            <person name="Fitzpatrick D.A."/>
            <person name="Frisvad J.C."/>
            <person name="Nielsen K.L."/>
        </authorList>
    </citation>
    <scope>NUCLEOTIDE SEQUENCE</scope>
    <source>
        <strain evidence="6">IBT 34128</strain>
    </source>
</reference>
<dbReference type="EMBL" id="JAPMSZ010000003">
    <property type="protein sequence ID" value="KAJ5110349.1"/>
    <property type="molecule type" value="Genomic_DNA"/>
</dbReference>
<dbReference type="InterPro" id="IPR020946">
    <property type="entry name" value="Flavin_mOase-like"/>
</dbReference>
<proteinExistence type="inferred from homology"/>
<dbReference type="RefSeq" id="XP_056515117.1">
    <property type="nucleotide sequence ID" value="XM_056652188.1"/>
</dbReference>
<protein>
    <submittedName>
        <fullName evidence="6">Uncharacterized protein</fullName>
    </submittedName>
</protein>
<dbReference type="GO" id="GO:0004499">
    <property type="term" value="F:N,N-dimethylaniline monooxygenase activity"/>
    <property type="evidence" value="ECO:0007669"/>
    <property type="project" value="InterPro"/>
</dbReference>